<reference evidence="2" key="1">
    <citation type="submission" date="2021-10" db="EMBL/GenBank/DDBJ databases">
        <title>Roseicella aerolatum sp. nov., isolated from aerosols of e-waste dismantling site.</title>
        <authorList>
            <person name="Qin T."/>
        </authorList>
    </citation>
    <scope>NUCLEOTIDE SEQUENCE</scope>
    <source>
        <strain evidence="2">GB24</strain>
    </source>
</reference>
<sequence length="66" mass="7099">MARWLSAIGAMLVLLGLAAHWFGWDALLWVPEAALAAIRRDPETYGVVAAGLLLMLLARVIGRRGG</sequence>
<keyword evidence="3" id="KW-1185">Reference proteome</keyword>
<keyword evidence="1" id="KW-0472">Membrane</keyword>
<evidence type="ECO:0000256" key="1">
    <source>
        <dbReference type="SAM" id="Phobius"/>
    </source>
</evidence>
<keyword evidence="1" id="KW-0812">Transmembrane</keyword>
<gene>
    <name evidence="2" type="ORF">LHA35_14225</name>
</gene>
<dbReference type="RefSeq" id="WP_226608941.1">
    <property type="nucleotide sequence ID" value="NZ_JAJAQI010000020.1"/>
</dbReference>
<dbReference type="AlphaFoldDB" id="A0A9X1LBU6"/>
<evidence type="ECO:0000313" key="2">
    <source>
        <dbReference type="EMBL" id="MCB4822892.1"/>
    </source>
</evidence>
<dbReference type="Proteomes" id="UP001139311">
    <property type="component" value="Unassembled WGS sequence"/>
</dbReference>
<protein>
    <submittedName>
        <fullName evidence="2">Uncharacterized protein</fullName>
    </submittedName>
</protein>
<proteinExistence type="predicted"/>
<evidence type="ECO:0000313" key="3">
    <source>
        <dbReference type="Proteomes" id="UP001139311"/>
    </source>
</evidence>
<dbReference type="EMBL" id="JAJAQI010000020">
    <property type="protein sequence ID" value="MCB4822892.1"/>
    <property type="molecule type" value="Genomic_DNA"/>
</dbReference>
<keyword evidence="1" id="KW-1133">Transmembrane helix</keyword>
<organism evidence="2 3">
    <name type="scientific">Roseicella aerolata</name>
    <dbReference type="NCBI Taxonomy" id="2883479"/>
    <lineage>
        <taxon>Bacteria</taxon>
        <taxon>Pseudomonadati</taxon>
        <taxon>Pseudomonadota</taxon>
        <taxon>Alphaproteobacteria</taxon>
        <taxon>Acetobacterales</taxon>
        <taxon>Roseomonadaceae</taxon>
        <taxon>Roseicella</taxon>
    </lineage>
</organism>
<comment type="caution">
    <text evidence="2">The sequence shown here is derived from an EMBL/GenBank/DDBJ whole genome shotgun (WGS) entry which is preliminary data.</text>
</comment>
<feature type="transmembrane region" description="Helical" evidence="1">
    <location>
        <begin position="43"/>
        <end position="62"/>
    </location>
</feature>
<name>A0A9X1LBU6_9PROT</name>
<accession>A0A9X1LBU6</accession>